<dbReference type="Proteomes" id="UP000234641">
    <property type="component" value="Unassembled WGS sequence"/>
</dbReference>
<sequence>MKVPSDGTIILSQRLQSVTELEVSYFKRYGHPDMRNSQWTDADQLHSEVFHVKQFGPQRVLGSRISDTWRVYAIVSLLPTLAPCTENVSGPPLPCLGYQPNDANKVTTESIDSTMRRIVTRISAGLQGKLCKIADRAVGA</sequence>
<accession>A0A2H1J8G2</accession>
<proteinExistence type="predicted"/>
<organism evidence="1 2">
    <name type="scientific">Brevibacterium linens ATCC 9172</name>
    <dbReference type="NCBI Taxonomy" id="1255617"/>
    <lineage>
        <taxon>Bacteria</taxon>
        <taxon>Bacillati</taxon>
        <taxon>Actinomycetota</taxon>
        <taxon>Actinomycetes</taxon>
        <taxon>Micrococcales</taxon>
        <taxon>Brevibacteriaceae</taxon>
        <taxon>Brevibacterium</taxon>
    </lineage>
</organism>
<protein>
    <submittedName>
        <fullName evidence="1">Uncharacterized protein</fullName>
    </submittedName>
</protein>
<evidence type="ECO:0000313" key="1">
    <source>
        <dbReference type="EMBL" id="SMX83805.1"/>
    </source>
</evidence>
<reference evidence="1 2" key="1">
    <citation type="submission" date="2017-03" db="EMBL/GenBank/DDBJ databases">
        <authorList>
            <person name="Afonso C.L."/>
            <person name="Miller P.J."/>
            <person name="Scott M.A."/>
            <person name="Spackman E."/>
            <person name="Goraichik I."/>
            <person name="Dimitrov K.M."/>
            <person name="Suarez D.L."/>
            <person name="Swayne D.E."/>
        </authorList>
    </citation>
    <scope>NUCLEOTIDE SEQUENCE [LARGE SCALE GENOMIC DNA]</scope>
    <source>
        <strain evidence="1 2">ATCC 9172</strain>
    </source>
</reference>
<dbReference type="AlphaFoldDB" id="A0A2H1J8G2"/>
<gene>
    <name evidence="1" type="ORF">BLIN9172_01883</name>
</gene>
<name>A0A2H1J8G2_BRELN</name>
<dbReference type="EMBL" id="FXYY01000010">
    <property type="protein sequence ID" value="SMX83805.1"/>
    <property type="molecule type" value="Genomic_DNA"/>
</dbReference>
<evidence type="ECO:0000313" key="2">
    <source>
        <dbReference type="Proteomes" id="UP000234641"/>
    </source>
</evidence>